<dbReference type="GO" id="GO:0005634">
    <property type="term" value="C:nucleus"/>
    <property type="evidence" value="ECO:0007669"/>
    <property type="project" value="EnsemblMetazoa"/>
</dbReference>
<dbReference type="EMBL" id="CH916366">
    <property type="protein sequence ID" value="EDV97102.1"/>
    <property type="molecule type" value="Genomic_DNA"/>
</dbReference>
<protein>
    <submittedName>
        <fullName evidence="3">GH14852</fullName>
    </submittedName>
</protein>
<dbReference type="STRING" id="7222.B4J2L7"/>
<evidence type="ECO:0000256" key="1">
    <source>
        <dbReference type="SAM" id="MobiDB-lite"/>
    </source>
</evidence>
<feature type="compositionally biased region" description="Low complexity" evidence="1">
    <location>
        <begin position="529"/>
        <end position="557"/>
    </location>
</feature>
<feature type="compositionally biased region" description="Low complexity" evidence="1">
    <location>
        <begin position="384"/>
        <end position="393"/>
    </location>
</feature>
<organism evidence="4">
    <name type="scientific">Drosophila grimshawi</name>
    <name type="common">Hawaiian fruit fly</name>
    <name type="synonym">Idiomyia grimshawi</name>
    <dbReference type="NCBI Taxonomy" id="7222"/>
    <lineage>
        <taxon>Eukaryota</taxon>
        <taxon>Metazoa</taxon>
        <taxon>Ecdysozoa</taxon>
        <taxon>Arthropoda</taxon>
        <taxon>Hexapoda</taxon>
        <taxon>Insecta</taxon>
        <taxon>Pterygota</taxon>
        <taxon>Neoptera</taxon>
        <taxon>Endopterygota</taxon>
        <taxon>Diptera</taxon>
        <taxon>Brachycera</taxon>
        <taxon>Muscomorpha</taxon>
        <taxon>Ephydroidea</taxon>
        <taxon>Drosophilidae</taxon>
        <taxon>Drosophila</taxon>
        <taxon>Hawaiian Drosophila</taxon>
    </lineage>
</organism>
<feature type="compositionally biased region" description="Low complexity" evidence="1">
    <location>
        <begin position="432"/>
        <end position="449"/>
    </location>
</feature>
<dbReference type="Proteomes" id="UP000001070">
    <property type="component" value="Unassembled WGS sequence"/>
</dbReference>
<feature type="domain" description="MADF" evidence="2">
    <location>
        <begin position="47"/>
        <end position="136"/>
    </location>
</feature>
<dbReference type="eggNOG" id="ENOG502SDRG">
    <property type="taxonomic scope" value="Eukaryota"/>
</dbReference>
<dbReference type="InParanoid" id="B4J2L7"/>
<dbReference type="InterPro" id="IPR006578">
    <property type="entry name" value="MADF-dom"/>
</dbReference>
<evidence type="ECO:0000313" key="4">
    <source>
        <dbReference type="Proteomes" id="UP000001070"/>
    </source>
</evidence>
<feature type="compositionally biased region" description="Low complexity" evidence="1">
    <location>
        <begin position="473"/>
        <end position="493"/>
    </location>
</feature>
<gene>
    <name evidence="3" type="primary">Dgri\GH14852</name>
    <name evidence="3" type="ORF">Dgri_GH14852</name>
</gene>
<sequence>MSAAQFKHEPNASIADVAALPLPLPMPPSPSAPTADRIEWSRATILGFIEDYRRHRVLWDPNTKGYHIKQTKYEALNLLSQKYGTEIRSIRSKIKSLRSSFHREHGKVLNGRSRGVHYQPMWFAYEAIRFILDGERDVDSAALDVTAAAAGVGVSVDVKPLLDSEAAEKLALMHSLDLEQLTAVGVQKVEQQQQQHEEFAARVAAAVAVVAAAAAAANVREHQHNMDAGDSDVVNSPDPNSNGCAGGDGDCDADSGSDATATSTAAAAAVAAAAAASAAVTRSSSDLDGETYCNISAEDVKTEIIEHEAELGMLDRQTSTPLSLSYYKPTDLTYNRRKRKAQLDEIDANDGNDGNGGDLCGGVGVGIVGGVVGALTLTPIKSTNHQQQQQQQQQHHHQQQHLNHNQIAFHTLQQHFNHNLSHINHNGNGQPQQQQQQQQQQHQQQQQQHSNNMAQKRDRDRDLSSSPTLAYMNNNNNNNINNNNNNININNNNHSSKSLELSAAAAATTATTTATSSGICSIAATTPIKLSSNKNSNNSNSNNNNNNNNNCSSNSNNMSASHVDEYEVFGEYVAITIRKLKTPKSRIVVKHLINNLLYEAELGKYDQGMPATTEPPQLYKMH</sequence>
<evidence type="ECO:0000259" key="2">
    <source>
        <dbReference type="PROSITE" id="PS51029"/>
    </source>
</evidence>
<proteinExistence type="predicted"/>
<reference evidence="3 4" key="1">
    <citation type="journal article" date="2007" name="Nature">
        <title>Evolution of genes and genomes on the Drosophila phylogeny.</title>
        <authorList>
            <consortium name="Drosophila 12 Genomes Consortium"/>
            <person name="Clark A.G."/>
            <person name="Eisen M.B."/>
            <person name="Smith D.R."/>
            <person name="Bergman C.M."/>
            <person name="Oliver B."/>
            <person name="Markow T.A."/>
            <person name="Kaufman T.C."/>
            <person name="Kellis M."/>
            <person name="Gelbart W."/>
            <person name="Iyer V.N."/>
            <person name="Pollard D.A."/>
            <person name="Sackton T.B."/>
            <person name="Larracuente A.M."/>
            <person name="Singh N.D."/>
            <person name="Abad J.P."/>
            <person name="Abt D.N."/>
            <person name="Adryan B."/>
            <person name="Aguade M."/>
            <person name="Akashi H."/>
            <person name="Anderson W.W."/>
            <person name="Aquadro C.F."/>
            <person name="Ardell D.H."/>
            <person name="Arguello R."/>
            <person name="Artieri C.G."/>
            <person name="Barbash D.A."/>
            <person name="Barker D."/>
            <person name="Barsanti P."/>
            <person name="Batterham P."/>
            <person name="Batzoglou S."/>
            <person name="Begun D."/>
            <person name="Bhutkar A."/>
            <person name="Blanco E."/>
            <person name="Bosak S.A."/>
            <person name="Bradley R.K."/>
            <person name="Brand A.D."/>
            <person name="Brent M.R."/>
            <person name="Brooks A.N."/>
            <person name="Brown R.H."/>
            <person name="Butlin R.K."/>
            <person name="Caggese C."/>
            <person name="Calvi B.R."/>
            <person name="Bernardo de Carvalho A."/>
            <person name="Caspi A."/>
            <person name="Castrezana S."/>
            <person name="Celniker S.E."/>
            <person name="Chang J.L."/>
            <person name="Chapple C."/>
            <person name="Chatterji S."/>
            <person name="Chinwalla A."/>
            <person name="Civetta A."/>
            <person name="Clifton S.W."/>
            <person name="Comeron J.M."/>
            <person name="Costello J.C."/>
            <person name="Coyne J.A."/>
            <person name="Daub J."/>
            <person name="David R.G."/>
            <person name="Delcher A.L."/>
            <person name="Delehaunty K."/>
            <person name="Do C.B."/>
            <person name="Ebling H."/>
            <person name="Edwards K."/>
            <person name="Eickbush T."/>
            <person name="Evans J.D."/>
            <person name="Filipski A."/>
            <person name="Findeiss S."/>
            <person name="Freyhult E."/>
            <person name="Fulton L."/>
            <person name="Fulton R."/>
            <person name="Garcia A.C."/>
            <person name="Gardiner A."/>
            <person name="Garfield D.A."/>
            <person name="Garvin B.E."/>
            <person name="Gibson G."/>
            <person name="Gilbert D."/>
            <person name="Gnerre S."/>
            <person name="Godfrey J."/>
            <person name="Good R."/>
            <person name="Gotea V."/>
            <person name="Gravely B."/>
            <person name="Greenberg A.J."/>
            <person name="Griffiths-Jones S."/>
            <person name="Gross S."/>
            <person name="Guigo R."/>
            <person name="Gustafson E.A."/>
            <person name="Haerty W."/>
            <person name="Hahn M.W."/>
            <person name="Halligan D.L."/>
            <person name="Halpern A.L."/>
            <person name="Halter G.M."/>
            <person name="Han M.V."/>
            <person name="Heger A."/>
            <person name="Hillier L."/>
            <person name="Hinrichs A.S."/>
            <person name="Holmes I."/>
            <person name="Hoskins R.A."/>
            <person name="Hubisz M.J."/>
            <person name="Hultmark D."/>
            <person name="Huntley M.A."/>
            <person name="Jaffe D.B."/>
            <person name="Jagadeeshan S."/>
            <person name="Jeck W.R."/>
            <person name="Johnson J."/>
            <person name="Jones C.D."/>
            <person name="Jordan W.C."/>
            <person name="Karpen G.H."/>
            <person name="Kataoka E."/>
            <person name="Keightley P.D."/>
            <person name="Kheradpour P."/>
            <person name="Kirkness E.F."/>
            <person name="Koerich L.B."/>
            <person name="Kristiansen K."/>
            <person name="Kudrna D."/>
            <person name="Kulathinal R.J."/>
            <person name="Kumar S."/>
            <person name="Kwok R."/>
            <person name="Lander E."/>
            <person name="Langley C.H."/>
            <person name="Lapoint R."/>
            <person name="Lazzaro B.P."/>
            <person name="Lee S.J."/>
            <person name="Levesque L."/>
            <person name="Li R."/>
            <person name="Lin C.F."/>
            <person name="Lin M.F."/>
            <person name="Lindblad-Toh K."/>
            <person name="Llopart A."/>
            <person name="Long M."/>
            <person name="Low L."/>
            <person name="Lozovsky E."/>
            <person name="Lu J."/>
            <person name="Luo M."/>
            <person name="Machado C.A."/>
            <person name="Makalowski W."/>
            <person name="Marzo M."/>
            <person name="Matsuda M."/>
            <person name="Matzkin L."/>
            <person name="McAllister B."/>
            <person name="McBride C.S."/>
            <person name="McKernan B."/>
            <person name="McKernan K."/>
            <person name="Mendez-Lago M."/>
            <person name="Minx P."/>
            <person name="Mollenhauer M.U."/>
            <person name="Montooth K."/>
            <person name="Mount S.M."/>
            <person name="Mu X."/>
            <person name="Myers E."/>
            <person name="Negre B."/>
            <person name="Newfeld S."/>
            <person name="Nielsen R."/>
            <person name="Noor M.A."/>
            <person name="O'Grady P."/>
            <person name="Pachter L."/>
            <person name="Papaceit M."/>
            <person name="Parisi M.J."/>
            <person name="Parisi M."/>
            <person name="Parts L."/>
            <person name="Pedersen J.S."/>
            <person name="Pesole G."/>
            <person name="Phillippy A.M."/>
            <person name="Ponting C.P."/>
            <person name="Pop M."/>
            <person name="Porcelli D."/>
            <person name="Powell J.R."/>
            <person name="Prohaska S."/>
            <person name="Pruitt K."/>
            <person name="Puig M."/>
            <person name="Quesneville H."/>
            <person name="Ram K.R."/>
            <person name="Rand D."/>
            <person name="Rasmussen M.D."/>
            <person name="Reed L.K."/>
            <person name="Reenan R."/>
            <person name="Reily A."/>
            <person name="Remington K.A."/>
            <person name="Rieger T.T."/>
            <person name="Ritchie M.G."/>
            <person name="Robin C."/>
            <person name="Rogers Y.H."/>
            <person name="Rohde C."/>
            <person name="Rozas J."/>
            <person name="Rubenfield M.J."/>
            <person name="Ruiz A."/>
            <person name="Russo S."/>
            <person name="Salzberg S.L."/>
            <person name="Sanchez-Gracia A."/>
            <person name="Saranga D.J."/>
            <person name="Sato H."/>
            <person name="Schaeffer S.W."/>
            <person name="Schatz M.C."/>
            <person name="Schlenke T."/>
            <person name="Schwartz R."/>
            <person name="Segarra C."/>
            <person name="Singh R.S."/>
            <person name="Sirot L."/>
            <person name="Sirota M."/>
            <person name="Sisneros N.B."/>
            <person name="Smith C.D."/>
            <person name="Smith T.F."/>
            <person name="Spieth J."/>
            <person name="Stage D.E."/>
            <person name="Stark A."/>
            <person name="Stephan W."/>
            <person name="Strausberg R.L."/>
            <person name="Strempel S."/>
            <person name="Sturgill D."/>
            <person name="Sutton G."/>
            <person name="Sutton G.G."/>
            <person name="Tao W."/>
            <person name="Teichmann S."/>
            <person name="Tobari Y.N."/>
            <person name="Tomimura Y."/>
            <person name="Tsolas J.M."/>
            <person name="Valente V.L."/>
            <person name="Venter E."/>
            <person name="Venter J.C."/>
            <person name="Vicario S."/>
            <person name="Vieira F.G."/>
            <person name="Vilella A.J."/>
            <person name="Villasante A."/>
            <person name="Walenz B."/>
            <person name="Wang J."/>
            <person name="Wasserman M."/>
            <person name="Watts T."/>
            <person name="Wilson D."/>
            <person name="Wilson R.K."/>
            <person name="Wing R.A."/>
            <person name="Wolfner M.F."/>
            <person name="Wong A."/>
            <person name="Wong G.K."/>
            <person name="Wu C.I."/>
            <person name="Wu G."/>
            <person name="Yamamoto D."/>
            <person name="Yang H.P."/>
            <person name="Yang S.P."/>
            <person name="Yorke J.A."/>
            <person name="Yoshida K."/>
            <person name="Zdobnov E."/>
            <person name="Zhang P."/>
            <person name="Zhang Y."/>
            <person name="Zimin A.V."/>
            <person name="Baldwin J."/>
            <person name="Abdouelleil A."/>
            <person name="Abdulkadir J."/>
            <person name="Abebe A."/>
            <person name="Abera B."/>
            <person name="Abreu J."/>
            <person name="Acer S.C."/>
            <person name="Aftuck L."/>
            <person name="Alexander A."/>
            <person name="An P."/>
            <person name="Anderson E."/>
            <person name="Anderson S."/>
            <person name="Arachi H."/>
            <person name="Azer M."/>
            <person name="Bachantsang P."/>
            <person name="Barry A."/>
            <person name="Bayul T."/>
            <person name="Berlin A."/>
            <person name="Bessette D."/>
            <person name="Bloom T."/>
            <person name="Blye J."/>
            <person name="Boguslavskiy L."/>
            <person name="Bonnet C."/>
            <person name="Boukhgalter B."/>
            <person name="Bourzgui I."/>
            <person name="Brown A."/>
            <person name="Cahill P."/>
            <person name="Channer S."/>
            <person name="Cheshatsang Y."/>
            <person name="Chuda L."/>
            <person name="Citroen M."/>
            <person name="Collymore A."/>
            <person name="Cooke P."/>
            <person name="Costello M."/>
            <person name="D'Aco K."/>
            <person name="Daza R."/>
            <person name="De Haan G."/>
            <person name="DeGray S."/>
            <person name="DeMaso C."/>
            <person name="Dhargay N."/>
            <person name="Dooley K."/>
            <person name="Dooley E."/>
            <person name="Doricent M."/>
            <person name="Dorje P."/>
            <person name="Dorjee K."/>
            <person name="Dupes A."/>
            <person name="Elong R."/>
            <person name="Falk J."/>
            <person name="Farina A."/>
            <person name="Faro S."/>
            <person name="Ferguson D."/>
            <person name="Fisher S."/>
            <person name="Foley C.D."/>
            <person name="Franke A."/>
            <person name="Friedrich D."/>
            <person name="Gadbois L."/>
            <person name="Gearin G."/>
            <person name="Gearin C.R."/>
            <person name="Giannoukos G."/>
            <person name="Goode T."/>
            <person name="Graham J."/>
            <person name="Grandbois E."/>
            <person name="Grewal S."/>
            <person name="Gyaltsen K."/>
            <person name="Hafez N."/>
            <person name="Hagos B."/>
            <person name="Hall J."/>
            <person name="Henson C."/>
            <person name="Hollinger A."/>
            <person name="Honan T."/>
            <person name="Huard M.D."/>
            <person name="Hughes L."/>
            <person name="Hurhula B."/>
            <person name="Husby M.E."/>
            <person name="Kamat A."/>
            <person name="Kanga B."/>
            <person name="Kashin S."/>
            <person name="Khazanovich D."/>
            <person name="Kisner P."/>
            <person name="Lance K."/>
            <person name="Lara M."/>
            <person name="Lee W."/>
            <person name="Lennon N."/>
            <person name="Letendre F."/>
            <person name="LeVine R."/>
            <person name="Lipovsky A."/>
            <person name="Liu X."/>
            <person name="Liu J."/>
            <person name="Liu S."/>
            <person name="Lokyitsang T."/>
            <person name="Lokyitsang Y."/>
            <person name="Lubonja R."/>
            <person name="Lui A."/>
            <person name="MacDonald P."/>
            <person name="Magnisalis V."/>
            <person name="Maru K."/>
            <person name="Matthews C."/>
            <person name="McCusker W."/>
            <person name="McDonough S."/>
            <person name="Mehta T."/>
            <person name="Meldrim J."/>
            <person name="Meneus L."/>
            <person name="Mihai O."/>
            <person name="Mihalev A."/>
            <person name="Mihova T."/>
            <person name="Mittelman R."/>
            <person name="Mlenga V."/>
            <person name="Montmayeur A."/>
            <person name="Mulrain L."/>
            <person name="Navidi A."/>
            <person name="Naylor J."/>
            <person name="Negash T."/>
            <person name="Nguyen T."/>
            <person name="Nguyen N."/>
            <person name="Nicol R."/>
            <person name="Norbu C."/>
            <person name="Norbu N."/>
            <person name="Novod N."/>
            <person name="O'Neill B."/>
            <person name="Osman S."/>
            <person name="Markiewicz E."/>
            <person name="Oyono O.L."/>
            <person name="Patti C."/>
            <person name="Phunkhang P."/>
            <person name="Pierre F."/>
            <person name="Priest M."/>
            <person name="Raghuraman S."/>
            <person name="Rege F."/>
            <person name="Reyes R."/>
            <person name="Rise C."/>
            <person name="Rogov P."/>
            <person name="Ross K."/>
            <person name="Ryan E."/>
            <person name="Settipalli S."/>
            <person name="Shea T."/>
            <person name="Sherpa N."/>
            <person name="Shi L."/>
            <person name="Shih D."/>
            <person name="Sparrow T."/>
            <person name="Spaulding J."/>
            <person name="Stalker J."/>
            <person name="Stange-Thomann N."/>
            <person name="Stavropoulos S."/>
            <person name="Stone C."/>
            <person name="Strader C."/>
            <person name="Tesfaye S."/>
            <person name="Thomson T."/>
            <person name="Thoulutsang Y."/>
            <person name="Thoulutsang D."/>
            <person name="Topham K."/>
            <person name="Topping I."/>
            <person name="Tsamla T."/>
            <person name="Vassiliev H."/>
            <person name="Vo A."/>
            <person name="Wangchuk T."/>
            <person name="Wangdi T."/>
            <person name="Weiand M."/>
            <person name="Wilkinson J."/>
            <person name="Wilson A."/>
            <person name="Yadav S."/>
            <person name="Young G."/>
            <person name="Yu Q."/>
            <person name="Zembek L."/>
            <person name="Zhong D."/>
            <person name="Zimmer A."/>
            <person name="Zwirko Z."/>
            <person name="Jaffe D.B."/>
            <person name="Alvarez P."/>
            <person name="Brockman W."/>
            <person name="Butler J."/>
            <person name="Chin C."/>
            <person name="Gnerre S."/>
            <person name="Grabherr M."/>
            <person name="Kleber M."/>
            <person name="Mauceli E."/>
            <person name="MacCallum I."/>
        </authorList>
    </citation>
    <scope>NUCLEOTIDE SEQUENCE [LARGE SCALE GENOMIC DNA]</scope>
    <source>
        <strain evidence="4">Tucson 15287-2541.00</strain>
    </source>
</reference>
<dbReference type="SMART" id="SM00595">
    <property type="entry name" value="MADF"/>
    <property type="match status" value="1"/>
</dbReference>
<dbReference type="OMA" id="VLYQPMW"/>
<dbReference type="AlphaFoldDB" id="B4J2L7"/>
<feature type="region of interest" description="Disordered" evidence="1">
    <location>
        <begin position="420"/>
        <end position="493"/>
    </location>
</feature>
<dbReference type="FunCoup" id="B4J2L7">
    <property type="interactions" value="147"/>
</dbReference>
<dbReference type="PANTHER" id="PTHR21505:SF8">
    <property type="entry name" value="DPT-YFP REPRESSOR BY OVEREXPRESSION, ISOFORM D-RELATED"/>
    <property type="match status" value="1"/>
</dbReference>
<feature type="region of interest" description="Disordered" evidence="1">
    <location>
        <begin position="382"/>
        <end position="401"/>
    </location>
</feature>
<dbReference type="PhylomeDB" id="B4J2L7"/>
<evidence type="ECO:0000313" key="3">
    <source>
        <dbReference type="EMBL" id="EDV97102.1"/>
    </source>
</evidence>
<keyword evidence="4" id="KW-1185">Reference proteome</keyword>
<feature type="region of interest" description="Disordered" evidence="1">
    <location>
        <begin position="529"/>
        <end position="558"/>
    </location>
</feature>
<dbReference type="HOGENOM" id="CLU_034781_0_0_1"/>
<name>B4J2L7_DROGR</name>
<accession>B4J2L7</accession>
<feature type="compositionally biased region" description="Polar residues" evidence="1">
    <location>
        <begin position="233"/>
        <end position="242"/>
    </location>
</feature>
<dbReference type="PROSITE" id="PS51029">
    <property type="entry name" value="MADF"/>
    <property type="match status" value="1"/>
</dbReference>
<feature type="compositionally biased region" description="Polar residues" evidence="1">
    <location>
        <begin position="420"/>
        <end position="431"/>
    </location>
</feature>
<dbReference type="OrthoDB" id="10051975at2759"/>
<feature type="region of interest" description="Disordered" evidence="1">
    <location>
        <begin position="225"/>
        <end position="259"/>
    </location>
</feature>
<dbReference type="Pfam" id="PF10545">
    <property type="entry name" value="MADF_DNA_bdg"/>
    <property type="match status" value="1"/>
</dbReference>
<dbReference type="PANTHER" id="PTHR21505">
    <property type="entry name" value="MADF DOMAIN-CONTAINING PROTEIN-RELATED"/>
    <property type="match status" value="1"/>
</dbReference>